<sequence length="177" mass="20451">MEDKLLVDDYLHNKLKQEIENVRSLFASCGMSSIRWVQRYSHCYSILCSFMCIPLWILIVPIAFILDICTYLIVSIVFIISFILYIFIAPCKIAFRFSSCSAAWNPINIYRYSLLEALKTSEFIFMFFQIFWLCYCGSGELEGGAPICCSYLPCNGCRRVCNHATHVEINEHTCTIL</sequence>
<dbReference type="Proteomes" id="UP000663868">
    <property type="component" value="Unassembled WGS sequence"/>
</dbReference>
<evidence type="ECO:0008006" key="5">
    <source>
        <dbReference type="Google" id="ProtNLM"/>
    </source>
</evidence>
<evidence type="ECO:0000313" key="4">
    <source>
        <dbReference type="Proteomes" id="UP000663868"/>
    </source>
</evidence>
<keyword evidence="1" id="KW-1133">Transmembrane helix</keyword>
<dbReference type="EMBL" id="CAJOBB010000114">
    <property type="protein sequence ID" value="CAF3568602.1"/>
    <property type="molecule type" value="Genomic_DNA"/>
</dbReference>
<organism evidence="3 4">
    <name type="scientific">Adineta steineri</name>
    <dbReference type="NCBI Taxonomy" id="433720"/>
    <lineage>
        <taxon>Eukaryota</taxon>
        <taxon>Metazoa</taxon>
        <taxon>Spiralia</taxon>
        <taxon>Gnathifera</taxon>
        <taxon>Rotifera</taxon>
        <taxon>Eurotatoria</taxon>
        <taxon>Bdelloidea</taxon>
        <taxon>Adinetida</taxon>
        <taxon>Adinetidae</taxon>
        <taxon>Adineta</taxon>
    </lineage>
</organism>
<dbReference type="AlphaFoldDB" id="A0A818L2W9"/>
<proteinExistence type="predicted"/>
<comment type="caution">
    <text evidence="3">The sequence shown here is derived from an EMBL/GenBank/DDBJ whole genome shotgun (WGS) entry which is preliminary data.</text>
</comment>
<reference evidence="3" key="1">
    <citation type="submission" date="2021-02" db="EMBL/GenBank/DDBJ databases">
        <authorList>
            <person name="Nowell W R."/>
        </authorList>
    </citation>
    <scope>NUCLEOTIDE SEQUENCE</scope>
</reference>
<evidence type="ECO:0000313" key="2">
    <source>
        <dbReference type="EMBL" id="CAF1206434.1"/>
    </source>
</evidence>
<keyword evidence="1" id="KW-0812">Transmembrane</keyword>
<keyword evidence="1" id="KW-0472">Membrane</keyword>
<feature type="transmembrane region" description="Helical" evidence="1">
    <location>
        <begin position="43"/>
        <end position="65"/>
    </location>
</feature>
<evidence type="ECO:0000313" key="3">
    <source>
        <dbReference type="EMBL" id="CAF3568602.1"/>
    </source>
</evidence>
<protein>
    <recommendedName>
        <fullName evidence="5">Caveolin</fullName>
    </recommendedName>
</protein>
<gene>
    <name evidence="2" type="ORF">IZO911_LOCUS28920</name>
    <name evidence="3" type="ORF">KXQ929_LOCUS3512</name>
</gene>
<evidence type="ECO:0000256" key="1">
    <source>
        <dbReference type="SAM" id="Phobius"/>
    </source>
</evidence>
<dbReference type="Proteomes" id="UP000663860">
    <property type="component" value="Unassembled WGS sequence"/>
</dbReference>
<accession>A0A818L2W9</accession>
<dbReference type="EMBL" id="CAJNOE010000418">
    <property type="protein sequence ID" value="CAF1206434.1"/>
    <property type="molecule type" value="Genomic_DNA"/>
</dbReference>
<feature type="transmembrane region" description="Helical" evidence="1">
    <location>
        <begin position="71"/>
        <end position="88"/>
    </location>
</feature>
<name>A0A818L2W9_9BILA</name>